<gene>
    <name evidence="2" type="ORF">PLUA15_540004</name>
</gene>
<dbReference type="EMBL" id="OBKZ01000050">
    <property type="protein sequence ID" value="SOB54745.1"/>
    <property type="molecule type" value="Genomic_DNA"/>
</dbReference>
<evidence type="ECO:0000313" key="3">
    <source>
        <dbReference type="Proteomes" id="UP000219564"/>
    </source>
</evidence>
<proteinExistence type="predicted"/>
<feature type="region of interest" description="Disordered" evidence="1">
    <location>
        <begin position="391"/>
        <end position="424"/>
    </location>
</feature>
<evidence type="ECO:0000313" key="2">
    <source>
        <dbReference type="EMBL" id="SOB54745.1"/>
    </source>
</evidence>
<comment type="caution">
    <text evidence="2">The sequence shown here is derived from an EMBL/GenBank/DDBJ whole genome shotgun (WGS) entry which is preliminary data.</text>
</comment>
<name>A0AAX2HET7_9PSED</name>
<feature type="region of interest" description="Disordered" evidence="1">
    <location>
        <begin position="275"/>
        <end position="296"/>
    </location>
</feature>
<reference evidence="2 3" key="1">
    <citation type="submission" date="2017-08" db="EMBL/GenBank/DDBJ databases">
        <authorList>
            <person name="Chaillou S."/>
        </authorList>
    </citation>
    <scope>NUCLEOTIDE SEQUENCE [LARGE SCALE GENOMIC DNA]</scope>
    <source>
        <strain evidence="2 3">MFPA15A1205</strain>
    </source>
</reference>
<evidence type="ECO:0008006" key="4">
    <source>
        <dbReference type="Google" id="ProtNLM"/>
    </source>
</evidence>
<dbReference type="RefSeq" id="WP_097192772.1">
    <property type="nucleotide sequence ID" value="NZ_JAAQYD010000007.1"/>
</dbReference>
<organism evidence="2 3">
    <name type="scientific">Pseudomonas lundensis</name>
    <dbReference type="NCBI Taxonomy" id="86185"/>
    <lineage>
        <taxon>Bacteria</taxon>
        <taxon>Pseudomonadati</taxon>
        <taxon>Pseudomonadota</taxon>
        <taxon>Gammaproteobacteria</taxon>
        <taxon>Pseudomonadales</taxon>
        <taxon>Pseudomonadaceae</taxon>
        <taxon>Pseudomonas</taxon>
    </lineage>
</organism>
<feature type="compositionally biased region" description="Basic and acidic residues" evidence="1">
    <location>
        <begin position="504"/>
        <end position="513"/>
    </location>
</feature>
<protein>
    <recommendedName>
        <fullName evidence="4">Phage protein</fullName>
    </recommendedName>
</protein>
<feature type="region of interest" description="Disordered" evidence="1">
    <location>
        <begin position="504"/>
        <end position="531"/>
    </location>
</feature>
<feature type="compositionally biased region" description="Basic and acidic residues" evidence="1">
    <location>
        <begin position="400"/>
        <end position="411"/>
    </location>
</feature>
<dbReference type="AlphaFoldDB" id="A0AAX2HET7"/>
<feature type="region of interest" description="Disordered" evidence="1">
    <location>
        <begin position="15"/>
        <end position="35"/>
    </location>
</feature>
<accession>A0AAX2HET7</accession>
<dbReference type="Proteomes" id="UP000219564">
    <property type="component" value="Unassembled WGS sequence"/>
</dbReference>
<evidence type="ECO:0000256" key="1">
    <source>
        <dbReference type="SAM" id="MobiDB-lite"/>
    </source>
</evidence>
<feature type="compositionally biased region" description="Polar residues" evidence="1">
    <location>
        <begin position="276"/>
        <end position="296"/>
    </location>
</feature>
<sequence>MSFVGDLAFSDQRALEQEAEQNPATTSPEPGFWDGGLDAVGSGLARGSFEAAGSIQAGFNNLWIAGLDTAASILLPEPRNGGEANVTESERTFREDQSAANAALITSLRPSAETSGLAAQIISEVSAVIPRTVGGFVAAGPVGGAIAAGGPAGYSGEIVAESEGIDPGTARVKGLIDAATYSIGAVLPAARIMKSVLPDLAATTAANVGLGIASRGGTAALLEANGYTQQAQQYKALDGTGLMVDAVLGAAFWGVGRGFRPAAADVDAGLAANNGLHHQNGTAPGTPTDPRSSVAHQNALDQAIAQLGRGEPVNVGALMDGATFIRSDRIGPEKQFLRKQAEQEVFSTARAELEPIAAAGLPNVKDLRTELDSLKRSLDGLDATYRDTAKSFQRQGMTRKQAERATRDSVAEQRQAAQSRSDEIELSLAGNRAAERAGAELAQISRGEIPARLEPHVQQRAKEMESGFQQSALARGVSPDHGAALMRLAGKELETLLRQAGHTVEEPTVRVSDEEVTAPAPARSTSSEPLVDGAALARPDASPQLEQVPAAPGEHAPVPESIADPLANIDQALPDLMNSILSGERDVQIPTGLMNEDGSVATASARDLLNQADADIARAKNDSKGFLAAAVCALRFGN</sequence>